<protein>
    <submittedName>
        <fullName evidence="2">Uncharacterized protein</fullName>
    </submittedName>
</protein>
<dbReference type="AlphaFoldDB" id="A0AAV0W3X4"/>
<dbReference type="EMBL" id="CARXXK010000001">
    <property type="protein sequence ID" value="CAI6350550.1"/>
    <property type="molecule type" value="Genomic_DNA"/>
</dbReference>
<accession>A0AAV0W3X4</accession>
<evidence type="ECO:0000256" key="1">
    <source>
        <dbReference type="SAM" id="Phobius"/>
    </source>
</evidence>
<comment type="caution">
    <text evidence="2">The sequence shown here is derived from an EMBL/GenBank/DDBJ whole genome shotgun (WGS) entry which is preliminary data.</text>
</comment>
<keyword evidence="1" id="KW-0812">Transmembrane</keyword>
<evidence type="ECO:0000313" key="2">
    <source>
        <dbReference type="EMBL" id="CAI6350550.1"/>
    </source>
</evidence>
<keyword evidence="1" id="KW-1133">Transmembrane helix</keyword>
<feature type="transmembrane region" description="Helical" evidence="1">
    <location>
        <begin position="7"/>
        <end position="26"/>
    </location>
</feature>
<name>A0AAV0W3X4_9HEMI</name>
<keyword evidence="1" id="KW-0472">Membrane</keyword>
<dbReference type="Proteomes" id="UP001160148">
    <property type="component" value="Unassembled WGS sequence"/>
</dbReference>
<proteinExistence type="predicted"/>
<reference evidence="2 3" key="1">
    <citation type="submission" date="2023-01" db="EMBL/GenBank/DDBJ databases">
        <authorList>
            <person name="Whitehead M."/>
        </authorList>
    </citation>
    <scope>NUCLEOTIDE SEQUENCE [LARGE SCALE GENOMIC DNA]</scope>
</reference>
<keyword evidence="3" id="KW-1185">Reference proteome</keyword>
<sequence length="104" mass="12233">MFELTSIIMISCFELIFIGKFLPYIWRIFFDNQLSIVLTKLETIHEKLLRLNVVGPITIKMNWIYIIGIILNAMEVILQPVRVMNMKQNIIIHEMVTLLSINIL</sequence>
<organism evidence="2 3">
    <name type="scientific">Macrosiphum euphorbiae</name>
    <name type="common">potato aphid</name>
    <dbReference type="NCBI Taxonomy" id="13131"/>
    <lineage>
        <taxon>Eukaryota</taxon>
        <taxon>Metazoa</taxon>
        <taxon>Ecdysozoa</taxon>
        <taxon>Arthropoda</taxon>
        <taxon>Hexapoda</taxon>
        <taxon>Insecta</taxon>
        <taxon>Pterygota</taxon>
        <taxon>Neoptera</taxon>
        <taxon>Paraneoptera</taxon>
        <taxon>Hemiptera</taxon>
        <taxon>Sternorrhyncha</taxon>
        <taxon>Aphidomorpha</taxon>
        <taxon>Aphidoidea</taxon>
        <taxon>Aphididae</taxon>
        <taxon>Macrosiphini</taxon>
        <taxon>Macrosiphum</taxon>
    </lineage>
</organism>
<gene>
    <name evidence="2" type="ORF">MEUPH1_LOCUS6996</name>
</gene>
<feature type="transmembrane region" description="Helical" evidence="1">
    <location>
        <begin position="63"/>
        <end position="81"/>
    </location>
</feature>
<evidence type="ECO:0000313" key="3">
    <source>
        <dbReference type="Proteomes" id="UP001160148"/>
    </source>
</evidence>